<dbReference type="AlphaFoldDB" id="A0A7C1BDS6"/>
<evidence type="ECO:0008006" key="2">
    <source>
        <dbReference type="Google" id="ProtNLM"/>
    </source>
</evidence>
<reference evidence="1" key="1">
    <citation type="journal article" date="2020" name="mSystems">
        <title>Genome- and Community-Level Interaction Insights into Carbon Utilization and Element Cycling Functions of Hydrothermarchaeota in Hydrothermal Sediment.</title>
        <authorList>
            <person name="Zhou Z."/>
            <person name="Liu Y."/>
            <person name="Xu W."/>
            <person name="Pan J."/>
            <person name="Luo Z.H."/>
            <person name="Li M."/>
        </authorList>
    </citation>
    <scope>NUCLEOTIDE SEQUENCE [LARGE SCALE GENOMIC DNA]</scope>
    <source>
        <strain evidence="1">HyVt-237</strain>
    </source>
</reference>
<dbReference type="SUPFAM" id="SSF82171">
    <property type="entry name" value="DPP6 N-terminal domain-like"/>
    <property type="match status" value="1"/>
</dbReference>
<comment type="caution">
    <text evidence="1">The sequence shown here is derived from an EMBL/GenBank/DDBJ whole genome shotgun (WGS) entry which is preliminary data.</text>
</comment>
<protein>
    <recommendedName>
        <fullName evidence="2">Dipeptidylpeptidase IV N-terminal domain-containing protein</fullName>
    </recommendedName>
</protein>
<proteinExistence type="predicted"/>
<dbReference type="Proteomes" id="UP000885931">
    <property type="component" value="Unassembled WGS sequence"/>
</dbReference>
<dbReference type="Gene3D" id="2.120.10.30">
    <property type="entry name" value="TolB, C-terminal domain"/>
    <property type="match status" value="1"/>
</dbReference>
<accession>A0A7C1BDS6</accession>
<evidence type="ECO:0000313" key="1">
    <source>
        <dbReference type="EMBL" id="HDM89694.1"/>
    </source>
</evidence>
<sequence>MLVSIILTAAVFVQGSVLPKGRFSNDEDPMKCAERAYTMPSPDGSDTAFICRSDGRVDIWISASGLSRNITSGLPESLCLFPDWSPDRNRLLFFSYDPESLPYSRREGEIWIYDLRNAGTEKVEVELSRGEKLRVRAPFWMSEETIAFLGCNEPSGRNFDLYSYDLTAHRLEVLDRNPPHFRWGDAGSSHFLSEAPLSGPENLRVIEVALGLNREQRFQMDSILKAEKRKLHLIKARTDSIMRDRSLTEEEKRRLIMEFLEKEGDYEGIRRSTTDGLERLLGPRKFDLFRDVVESLWFLQMAVPALEIRR</sequence>
<organism evidence="1">
    <name type="scientific">candidate division WOR-3 bacterium</name>
    <dbReference type="NCBI Taxonomy" id="2052148"/>
    <lineage>
        <taxon>Bacteria</taxon>
        <taxon>Bacteria division WOR-3</taxon>
    </lineage>
</organism>
<dbReference type="EMBL" id="DRBW01000023">
    <property type="protein sequence ID" value="HDM89694.1"/>
    <property type="molecule type" value="Genomic_DNA"/>
</dbReference>
<dbReference type="InterPro" id="IPR011042">
    <property type="entry name" value="6-blade_b-propeller_TolB-like"/>
</dbReference>
<name>A0A7C1BDS6_UNCW3</name>
<gene>
    <name evidence="1" type="ORF">ENG67_00610</name>
</gene>